<proteinExistence type="predicted"/>
<dbReference type="RefSeq" id="WP_090592292.1">
    <property type="nucleotide sequence ID" value="NZ_LT629688.1"/>
</dbReference>
<dbReference type="Proteomes" id="UP000198546">
    <property type="component" value="Chromosome i"/>
</dbReference>
<protein>
    <recommendedName>
        <fullName evidence="1">DUF6314 domain-containing protein</fullName>
    </recommendedName>
</protein>
<sequence>MDDTRPGPEPTELVGRWHLERTVQDRRHGRSGTVTGTLRIEPGPDGLVWAESGLLVWQGRTVPVHRTLQVRPAGRGWEVTFEDGRPFHPWVPGTWVDHLCGADHYRGLVEVGPDRRRVDVTWVTTGPTKDDVLRTRLTRTP</sequence>
<dbReference type="Pfam" id="PF19834">
    <property type="entry name" value="DUF6314"/>
    <property type="match status" value="1"/>
</dbReference>
<reference evidence="2 3" key="1">
    <citation type="submission" date="2016-10" db="EMBL/GenBank/DDBJ databases">
        <authorList>
            <person name="de Groot N.N."/>
        </authorList>
    </citation>
    <scope>NUCLEOTIDE SEQUENCE [LARGE SCALE GENOMIC DNA]</scope>
    <source>
        <strain evidence="2 3">MON 2.2</strain>
    </source>
</reference>
<dbReference type="AlphaFoldDB" id="A0A1G6XAT8"/>
<accession>A0A1G6XAT8</accession>
<keyword evidence="3" id="KW-1185">Reference proteome</keyword>
<name>A0A1G6XAT8_9ACTN</name>
<dbReference type="EMBL" id="LT629688">
    <property type="protein sequence ID" value="SDD75304.1"/>
    <property type="molecule type" value="Genomic_DNA"/>
</dbReference>
<evidence type="ECO:0000259" key="1">
    <source>
        <dbReference type="Pfam" id="PF19834"/>
    </source>
</evidence>
<organism evidence="2 3">
    <name type="scientific">Auraticoccus monumenti</name>
    <dbReference type="NCBI Taxonomy" id="675864"/>
    <lineage>
        <taxon>Bacteria</taxon>
        <taxon>Bacillati</taxon>
        <taxon>Actinomycetota</taxon>
        <taxon>Actinomycetes</taxon>
        <taxon>Propionibacteriales</taxon>
        <taxon>Propionibacteriaceae</taxon>
        <taxon>Auraticoccus</taxon>
    </lineage>
</organism>
<feature type="domain" description="DUF6314" evidence="1">
    <location>
        <begin position="13"/>
        <end position="139"/>
    </location>
</feature>
<dbReference type="InterPro" id="IPR045632">
    <property type="entry name" value="DUF6314"/>
</dbReference>
<dbReference type="OrthoDB" id="3296280at2"/>
<gene>
    <name evidence="2" type="ORF">SAMN04489747_1660</name>
</gene>
<evidence type="ECO:0000313" key="2">
    <source>
        <dbReference type="EMBL" id="SDD75304.1"/>
    </source>
</evidence>
<evidence type="ECO:0000313" key="3">
    <source>
        <dbReference type="Proteomes" id="UP000198546"/>
    </source>
</evidence>